<evidence type="ECO:0000313" key="2">
    <source>
        <dbReference type="Proteomes" id="UP001177021"/>
    </source>
</evidence>
<proteinExistence type="predicted"/>
<reference evidence="1" key="1">
    <citation type="submission" date="2023-10" db="EMBL/GenBank/DDBJ databases">
        <authorList>
            <person name="Rodriguez Cubillos JULIANA M."/>
            <person name="De Vega J."/>
        </authorList>
    </citation>
    <scope>NUCLEOTIDE SEQUENCE</scope>
</reference>
<evidence type="ECO:0000313" key="1">
    <source>
        <dbReference type="EMBL" id="CAJ2654290.1"/>
    </source>
</evidence>
<name>A0ACB0KBQ7_TRIPR</name>
<protein>
    <submittedName>
        <fullName evidence="1">Uncharacterized protein</fullName>
    </submittedName>
</protein>
<keyword evidence="2" id="KW-1185">Reference proteome</keyword>
<gene>
    <name evidence="1" type="ORF">MILVUS5_LOCUS21472</name>
</gene>
<comment type="caution">
    <text evidence="1">The sequence shown here is derived from an EMBL/GenBank/DDBJ whole genome shotgun (WGS) entry which is preliminary data.</text>
</comment>
<dbReference type="Proteomes" id="UP001177021">
    <property type="component" value="Unassembled WGS sequence"/>
</dbReference>
<dbReference type="EMBL" id="CASHSV030000206">
    <property type="protein sequence ID" value="CAJ2654290.1"/>
    <property type="molecule type" value="Genomic_DNA"/>
</dbReference>
<sequence>MGGQNSLKSTQQVSTMIKQGFISDPTFSSFSPSRTFSSPSPPPPTTTTRPSQTQSLFDMMSEDHNPNTKLSDDKRRKMQDRIKKLLEEAPFNGGDVKLTVVGKEGLKVSMDVKKSVLADKSRFFAEKLRGNGNGNGMSHSVEISDCDDVDVYVEAVVLMHCVDLKKRLRFMGDGGGVSKVLNLLKVSSAIMFDLGVISCLEYLEAIPWTEDEQEEVISQLDNLQLHDSATEVLLRVSSSPSTASSADDIFTNLLSGVLQAKDDKSRREMKSLLSKLLKDNAFSDSSKLDVSKDTLYHLCHRCISSLFLCLSEATDTHERPDRSVLMSEIAREADNIQWIVDILIGKKMGDEFVKIWAEQKELAALHSKVQIIYRYEISRITAQLCIGIGKGHIFVPKEIRFSLLSTWLEALYEDFGWMRRACRGVDKKLVEDGLSQTILTLPLFQQQILLLNWFDRFLNKGDDCPNIQKAFEIWWRRAFIRKYSSEPDNSQLQITVFDYPK</sequence>
<organism evidence="1 2">
    <name type="scientific">Trifolium pratense</name>
    <name type="common">Red clover</name>
    <dbReference type="NCBI Taxonomy" id="57577"/>
    <lineage>
        <taxon>Eukaryota</taxon>
        <taxon>Viridiplantae</taxon>
        <taxon>Streptophyta</taxon>
        <taxon>Embryophyta</taxon>
        <taxon>Tracheophyta</taxon>
        <taxon>Spermatophyta</taxon>
        <taxon>Magnoliopsida</taxon>
        <taxon>eudicotyledons</taxon>
        <taxon>Gunneridae</taxon>
        <taxon>Pentapetalae</taxon>
        <taxon>rosids</taxon>
        <taxon>fabids</taxon>
        <taxon>Fabales</taxon>
        <taxon>Fabaceae</taxon>
        <taxon>Papilionoideae</taxon>
        <taxon>50 kb inversion clade</taxon>
        <taxon>NPAAA clade</taxon>
        <taxon>Hologalegina</taxon>
        <taxon>IRL clade</taxon>
        <taxon>Trifolieae</taxon>
        <taxon>Trifolium</taxon>
    </lineage>
</organism>
<accession>A0ACB0KBQ7</accession>